<dbReference type="EMBL" id="QBKS01000003">
    <property type="protein sequence ID" value="PTX53777.1"/>
    <property type="molecule type" value="Genomic_DNA"/>
</dbReference>
<protein>
    <submittedName>
        <fullName evidence="6">LysR family transcriptional regulator</fullName>
    </submittedName>
</protein>
<dbReference type="RefSeq" id="WP_158270026.1">
    <property type="nucleotide sequence ID" value="NZ_QBKS01000003.1"/>
</dbReference>
<keyword evidence="2" id="KW-0805">Transcription regulation</keyword>
<evidence type="ECO:0000256" key="4">
    <source>
        <dbReference type="ARBA" id="ARBA00023163"/>
    </source>
</evidence>
<dbReference type="Pfam" id="PF00126">
    <property type="entry name" value="HTH_1"/>
    <property type="match status" value="1"/>
</dbReference>
<sequence>MLDWDEYHLLLHVARFGRIPEAAQHLKVTSSTVFRRLAAIEGKLNMPVFQRDGGQYSPTEEGAAIVNAAEKMEQETAILARQLFGKSQTLSGSVKITTSEVLSSFFVARHVMSMGQDHPNLKVQVVSSDRMLDLSRHEADVALRPKRLCSNALYGRKIATIRWATYVADQSRRDEQLQLGTYIGHAGDPHLAEHFGSTAFDPNATEGPQFFASSLILRAAMCAQGGHAAALPMILGEVWPGLRRVGGPLDAPLGDLWIVCHNDMRRNRRVRAVFDAMIEGARADRALFEGPQWADKAT</sequence>
<dbReference type="InterPro" id="IPR005119">
    <property type="entry name" value="LysR_subst-bd"/>
</dbReference>
<dbReference type="InterPro" id="IPR058163">
    <property type="entry name" value="LysR-type_TF_proteobact-type"/>
</dbReference>
<name>A0A2T6BCH7_9RHOB</name>
<dbReference type="InterPro" id="IPR000847">
    <property type="entry name" value="LysR_HTH_N"/>
</dbReference>
<dbReference type="GO" id="GO:0006351">
    <property type="term" value="P:DNA-templated transcription"/>
    <property type="evidence" value="ECO:0007669"/>
    <property type="project" value="TreeGrafter"/>
</dbReference>
<keyword evidence="7" id="KW-1185">Reference proteome</keyword>
<gene>
    <name evidence="6" type="ORF">C8N43_3820</name>
</gene>
<dbReference type="Gene3D" id="3.40.190.290">
    <property type="match status" value="1"/>
</dbReference>
<dbReference type="InterPro" id="IPR036388">
    <property type="entry name" value="WH-like_DNA-bd_sf"/>
</dbReference>
<evidence type="ECO:0000256" key="1">
    <source>
        <dbReference type="ARBA" id="ARBA00009437"/>
    </source>
</evidence>
<dbReference type="OrthoDB" id="9796526at2"/>
<organism evidence="6 7">
    <name type="scientific">Litoreibacter ponti</name>
    <dbReference type="NCBI Taxonomy" id="1510457"/>
    <lineage>
        <taxon>Bacteria</taxon>
        <taxon>Pseudomonadati</taxon>
        <taxon>Pseudomonadota</taxon>
        <taxon>Alphaproteobacteria</taxon>
        <taxon>Rhodobacterales</taxon>
        <taxon>Roseobacteraceae</taxon>
        <taxon>Litoreibacter</taxon>
    </lineage>
</organism>
<dbReference type="Gene3D" id="1.10.10.10">
    <property type="entry name" value="Winged helix-like DNA-binding domain superfamily/Winged helix DNA-binding domain"/>
    <property type="match status" value="1"/>
</dbReference>
<evidence type="ECO:0000256" key="3">
    <source>
        <dbReference type="ARBA" id="ARBA00023125"/>
    </source>
</evidence>
<dbReference type="SUPFAM" id="SSF46785">
    <property type="entry name" value="Winged helix' DNA-binding domain"/>
    <property type="match status" value="1"/>
</dbReference>
<dbReference type="PANTHER" id="PTHR30537">
    <property type="entry name" value="HTH-TYPE TRANSCRIPTIONAL REGULATOR"/>
    <property type="match status" value="1"/>
</dbReference>
<dbReference type="PROSITE" id="PS50931">
    <property type="entry name" value="HTH_LYSR"/>
    <property type="match status" value="1"/>
</dbReference>
<feature type="domain" description="HTH lysR-type" evidence="5">
    <location>
        <begin position="2"/>
        <end position="59"/>
    </location>
</feature>
<dbReference type="SUPFAM" id="SSF53850">
    <property type="entry name" value="Periplasmic binding protein-like II"/>
    <property type="match status" value="1"/>
</dbReference>
<comment type="caution">
    <text evidence="6">The sequence shown here is derived from an EMBL/GenBank/DDBJ whole genome shotgun (WGS) entry which is preliminary data.</text>
</comment>
<comment type="similarity">
    <text evidence="1">Belongs to the LysR transcriptional regulatory family.</text>
</comment>
<evidence type="ECO:0000259" key="5">
    <source>
        <dbReference type="PROSITE" id="PS50931"/>
    </source>
</evidence>
<dbReference type="PANTHER" id="PTHR30537:SF3">
    <property type="entry name" value="TRANSCRIPTIONAL REGULATORY PROTEIN"/>
    <property type="match status" value="1"/>
</dbReference>
<dbReference type="Pfam" id="PF03466">
    <property type="entry name" value="LysR_substrate"/>
    <property type="match status" value="1"/>
</dbReference>
<evidence type="ECO:0000256" key="2">
    <source>
        <dbReference type="ARBA" id="ARBA00023015"/>
    </source>
</evidence>
<keyword evidence="3" id="KW-0238">DNA-binding</keyword>
<evidence type="ECO:0000313" key="7">
    <source>
        <dbReference type="Proteomes" id="UP000243978"/>
    </source>
</evidence>
<dbReference type="GO" id="GO:0043565">
    <property type="term" value="F:sequence-specific DNA binding"/>
    <property type="evidence" value="ECO:0007669"/>
    <property type="project" value="TreeGrafter"/>
</dbReference>
<dbReference type="Proteomes" id="UP000243978">
    <property type="component" value="Unassembled WGS sequence"/>
</dbReference>
<dbReference type="GO" id="GO:0003700">
    <property type="term" value="F:DNA-binding transcription factor activity"/>
    <property type="evidence" value="ECO:0007669"/>
    <property type="project" value="InterPro"/>
</dbReference>
<accession>A0A2T6BCH7</accession>
<dbReference type="InterPro" id="IPR036390">
    <property type="entry name" value="WH_DNA-bd_sf"/>
</dbReference>
<proteinExistence type="inferred from homology"/>
<reference evidence="6 7" key="1">
    <citation type="submission" date="2018-04" db="EMBL/GenBank/DDBJ databases">
        <title>Genomic Encyclopedia of Archaeal and Bacterial Type Strains, Phase II (KMG-II): from individual species to whole genera.</title>
        <authorList>
            <person name="Goeker M."/>
        </authorList>
    </citation>
    <scope>NUCLEOTIDE SEQUENCE [LARGE SCALE GENOMIC DNA]</scope>
    <source>
        <strain evidence="6 7">DSM 100977</strain>
    </source>
</reference>
<keyword evidence="4" id="KW-0804">Transcription</keyword>
<evidence type="ECO:0000313" key="6">
    <source>
        <dbReference type="EMBL" id="PTX53777.1"/>
    </source>
</evidence>
<dbReference type="AlphaFoldDB" id="A0A2T6BCH7"/>